<dbReference type="InterPro" id="IPR000182">
    <property type="entry name" value="GNAT_dom"/>
</dbReference>
<reference evidence="2 3" key="1">
    <citation type="submission" date="2022-06" db="EMBL/GenBank/DDBJ databases">
        <title>Draft genome sequence of type strain Streptomyces rubrisoli DSM 42083.</title>
        <authorList>
            <person name="Duangmal K."/>
            <person name="Klaysubun C."/>
        </authorList>
    </citation>
    <scope>NUCLEOTIDE SEQUENCE [LARGE SCALE GENOMIC DNA]</scope>
    <source>
        <strain evidence="2 3">DSM 42083</strain>
    </source>
</reference>
<evidence type="ECO:0000313" key="2">
    <source>
        <dbReference type="EMBL" id="MCQ4041113.1"/>
    </source>
</evidence>
<dbReference type="Gene3D" id="3.40.630.30">
    <property type="match status" value="1"/>
</dbReference>
<dbReference type="EC" id="2.3.1.-" evidence="2"/>
<name>A0ABT1PA37_9ACTN</name>
<proteinExistence type="predicted"/>
<dbReference type="InterPro" id="IPR016181">
    <property type="entry name" value="Acyl_CoA_acyltransferase"/>
</dbReference>
<evidence type="ECO:0000313" key="3">
    <source>
        <dbReference type="Proteomes" id="UP001206206"/>
    </source>
</evidence>
<keyword evidence="2" id="KW-0808">Transferase</keyword>
<comment type="caution">
    <text evidence="2">The sequence shown here is derived from an EMBL/GenBank/DDBJ whole genome shotgun (WGS) entry which is preliminary data.</text>
</comment>
<keyword evidence="3" id="KW-1185">Reference proteome</keyword>
<sequence length="283" mass="30441">MPWTTTTDVTEFDAAARDFLRSRPVHHTVQLTVCARLRQQGPGAFGDGAPEFGWWTGAHGAVTGALVRTPPHHLLLTELPTRALAPLVDLYAAADPALPGVAGPVATAEAFGAAWQRATRARPTVARGERLYRLGELAPPPPARGQGGRVAGPDDRALLVEWWTRFAQVIGEPQPYRADRAVDDRLGYGGVSLWEDGGRPVSLAGATRQVAGTVRIGPVFTPEPSRGRGYASQVTSLVRRRALDAGAREVLLFTDLANSTSNALYQRLGFRPVGDFRTMRLAP</sequence>
<accession>A0ABT1PA37</accession>
<dbReference type="GO" id="GO:0016746">
    <property type="term" value="F:acyltransferase activity"/>
    <property type="evidence" value="ECO:0007669"/>
    <property type="project" value="UniProtKB-KW"/>
</dbReference>
<keyword evidence="2" id="KW-0012">Acyltransferase</keyword>
<evidence type="ECO:0000259" key="1">
    <source>
        <dbReference type="PROSITE" id="PS51186"/>
    </source>
</evidence>
<dbReference type="CDD" id="cd04301">
    <property type="entry name" value="NAT_SF"/>
    <property type="match status" value="1"/>
</dbReference>
<dbReference type="Pfam" id="PF00583">
    <property type="entry name" value="Acetyltransf_1"/>
    <property type="match status" value="1"/>
</dbReference>
<protein>
    <submittedName>
        <fullName evidence="2">GNAT family N-acetyltransferase</fullName>
        <ecNumber evidence="2">2.3.1.-</ecNumber>
    </submittedName>
</protein>
<dbReference type="PROSITE" id="PS51186">
    <property type="entry name" value="GNAT"/>
    <property type="match status" value="1"/>
</dbReference>
<feature type="domain" description="N-acetyltransferase" evidence="1">
    <location>
        <begin position="146"/>
        <end position="283"/>
    </location>
</feature>
<dbReference type="SUPFAM" id="SSF55729">
    <property type="entry name" value="Acyl-CoA N-acyltransferases (Nat)"/>
    <property type="match status" value="1"/>
</dbReference>
<dbReference type="Proteomes" id="UP001206206">
    <property type="component" value="Unassembled WGS sequence"/>
</dbReference>
<gene>
    <name evidence="2" type="ORF">NON19_03500</name>
</gene>
<organism evidence="2 3">
    <name type="scientific">Streptantibioticus rubrisoli</name>
    <dbReference type="NCBI Taxonomy" id="1387313"/>
    <lineage>
        <taxon>Bacteria</taxon>
        <taxon>Bacillati</taxon>
        <taxon>Actinomycetota</taxon>
        <taxon>Actinomycetes</taxon>
        <taxon>Kitasatosporales</taxon>
        <taxon>Streptomycetaceae</taxon>
        <taxon>Streptantibioticus</taxon>
    </lineage>
</organism>
<dbReference type="EMBL" id="JANFNH010000002">
    <property type="protein sequence ID" value="MCQ4041113.1"/>
    <property type="molecule type" value="Genomic_DNA"/>
</dbReference>